<evidence type="ECO:0000256" key="1">
    <source>
        <dbReference type="SAM" id="SignalP"/>
    </source>
</evidence>
<evidence type="ECO:0000313" key="2">
    <source>
        <dbReference type="EMBL" id="KAK2570360.1"/>
    </source>
</evidence>
<feature type="chain" id="PRO_5042031681" evidence="1">
    <location>
        <begin position="21"/>
        <end position="178"/>
    </location>
</feature>
<dbReference type="Proteomes" id="UP001249851">
    <property type="component" value="Unassembled WGS sequence"/>
</dbReference>
<gene>
    <name evidence="2" type="ORF">P5673_005156</name>
</gene>
<organism evidence="2 3">
    <name type="scientific">Acropora cervicornis</name>
    <name type="common">Staghorn coral</name>
    <dbReference type="NCBI Taxonomy" id="6130"/>
    <lineage>
        <taxon>Eukaryota</taxon>
        <taxon>Metazoa</taxon>
        <taxon>Cnidaria</taxon>
        <taxon>Anthozoa</taxon>
        <taxon>Hexacorallia</taxon>
        <taxon>Scleractinia</taxon>
        <taxon>Astrocoeniina</taxon>
        <taxon>Acroporidae</taxon>
        <taxon>Acropora</taxon>
    </lineage>
</organism>
<dbReference type="AlphaFoldDB" id="A0AAD9QZN6"/>
<keyword evidence="1" id="KW-0732">Signal</keyword>
<comment type="caution">
    <text evidence="2">The sequence shown here is derived from an EMBL/GenBank/DDBJ whole genome shotgun (WGS) entry which is preliminary data.</text>
</comment>
<protein>
    <submittedName>
        <fullName evidence="2">Uncharacterized protein</fullName>
    </submittedName>
</protein>
<reference evidence="2" key="2">
    <citation type="journal article" date="2023" name="Science">
        <title>Genomic signatures of disease resistance in endangered staghorn corals.</title>
        <authorList>
            <person name="Vollmer S.V."/>
            <person name="Selwyn J.D."/>
            <person name="Despard B.A."/>
            <person name="Roesel C.L."/>
        </authorList>
    </citation>
    <scope>NUCLEOTIDE SEQUENCE</scope>
    <source>
        <strain evidence="2">K2</strain>
    </source>
</reference>
<name>A0AAD9QZN6_ACRCE</name>
<proteinExistence type="predicted"/>
<accession>A0AAD9QZN6</accession>
<dbReference type="EMBL" id="JARQWQ010000008">
    <property type="protein sequence ID" value="KAK2570360.1"/>
    <property type="molecule type" value="Genomic_DNA"/>
</dbReference>
<reference evidence="2" key="1">
    <citation type="journal article" date="2023" name="G3 (Bethesda)">
        <title>Whole genome assembly and annotation of the endangered Caribbean coral Acropora cervicornis.</title>
        <authorList>
            <person name="Selwyn J.D."/>
            <person name="Vollmer S.V."/>
        </authorList>
    </citation>
    <scope>NUCLEOTIDE SEQUENCE</scope>
    <source>
        <strain evidence="2">K2</strain>
    </source>
</reference>
<feature type="signal peptide" evidence="1">
    <location>
        <begin position="1"/>
        <end position="20"/>
    </location>
</feature>
<keyword evidence="3" id="KW-1185">Reference proteome</keyword>
<sequence length="178" mass="20300">MEKPYVLTTIVAVLFGYAFSYPCPSDQSPERPRYAIKSFSSGKYLKVDGDVASDTLSVSFTGHFNACDTRILFYQERIRDAACLYSAYSSAAFPFHYLAVDKRKLVLSTQSPGRIESKCHLMLSRVYVRYNFDGWTLYHAVNSRDSNSTFIRSSKSGKITLRKRWKFDCGAWLSFING</sequence>
<feature type="non-terminal residue" evidence="2">
    <location>
        <position position="1"/>
    </location>
</feature>
<evidence type="ECO:0000313" key="3">
    <source>
        <dbReference type="Proteomes" id="UP001249851"/>
    </source>
</evidence>